<protein>
    <recommendedName>
        <fullName evidence="3">WXG100 family type VII secretion target</fullName>
    </recommendedName>
</protein>
<keyword evidence="2" id="KW-1185">Reference proteome</keyword>
<sequence>MGEPHLDSNQAGLLSKDDSAMQQTLNALKEHLNEMANAGTTVQGIKQEVAQVYQARSSQSHCAAIDDWLAIHARITQATENFHEGTHLTNLAMNDAEDESDSYAANLMAKLGGGGR</sequence>
<evidence type="ECO:0000313" key="2">
    <source>
        <dbReference type="Proteomes" id="UP000037020"/>
    </source>
</evidence>
<dbReference type="Proteomes" id="UP000037020">
    <property type="component" value="Unassembled WGS sequence"/>
</dbReference>
<name>A0ABR5J658_9ACTN</name>
<evidence type="ECO:0000313" key="1">
    <source>
        <dbReference type="EMBL" id="KOG88951.1"/>
    </source>
</evidence>
<reference evidence="1 2" key="1">
    <citation type="submission" date="2015-07" db="EMBL/GenBank/DDBJ databases">
        <authorList>
            <person name="Ju K.-S."/>
            <person name="Doroghazi J.R."/>
            <person name="Metcalf W.W."/>
        </authorList>
    </citation>
    <scope>NUCLEOTIDE SEQUENCE [LARGE SCALE GENOMIC DNA]</scope>
    <source>
        <strain evidence="1 2">NRRL B-3589</strain>
    </source>
</reference>
<dbReference type="RefSeq" id="WP_030875995.1">
    <property type="nucleotide sequence ID" value="NZ_JBEZAH010000008.1"/>
</dbReference>
<evidence type="ECO:0008006" key="3">
    <source>
        <dbReference type="Google" id="ProtNLM"/>
    </source>
</evidence>
<accession>A0ABR5J658</accession>
<organism evidence="1 2">
    <name type="scientific">Streptomyces varsoviensis</name>
    <dbReference type="NCBI Taxonomy" id="67373"/>
    <lineage>
        <taxon>Bacteria</taxon>
        <taxon>Bacillati</taxon>
        <taxon>Actinomycetota</taxon>
        <taxon>Actinomycetes</taxon>
        <taxon>Kitasatosporales</taxon>
        <taxon>Streptomycetaceae</taxon>
        <taxon>Streptomyces</taxon>
    </lineage>
</organism>
<gene>
    <name evidence="1" type="ORF">ADK38_16920</name>
</gene>
<dbReference type="EMBL" id="LGUT01001428">
    <property type="protein sequence ID" value="KOG88951.1"/>
    <property type="molecule type" value="Genomic_DNA"/>
</dbReference>
<comment type="caution">
    <text evidence="1">The sequence shown here is derived from an EMBL/GenBank/DDBJ whole genome shotgun (WGS) entry which is preliminary data.</text>
</comment>
<proteinExistence type="predicted"/>